<dbReference type="PANTHER" id="PTHR12441:SF10">
    <property type="entry name" value="ATP SYNTHASE-COUPLING FACTOR 6, MITOCHONDRIAL"/>
    <property type="match status" value="1"/>
</dbReference>
<name>A0A9P0G6J9_9CUCU</name>
<dbReference type="GO" id="GO:0015986">
    <property type="term" value="P:proton motive force-driven ATP synthesis"/>
    <property type="evidence" value="ECO:0007669"/>
    <property type="project" value="InterPro"/>
</dbReference>
<dbReference type="GO" id="GO:0005743">
    <property type="term" value="C:mitochondrial inner membrane"/>
    <property type="evidence" value="ECO:0007669"/>
    <property type="project" value="UniProtKB-SubCell"/>
</dbReference>
<evidence type="ECO:0000313" key="11">
    <source>
        <dbReference type="Proteomes" id="UP001153636"/>
    </source>
</evidence>
<dbReference type="GO" id="GO:0045259">
    <property type="term" value="C:proton-transporting ATP synthase complex"/>
    <property type="evidence" value="ECO:0007669"/>
    <property type="project" value="UniProtKB-KW"/>
</dbReference>
<accession>A0A9P0G6J9</accession>
<keyword evidence="6 9" id="KW-0406">Ion transport</keyword>
<dbReference type="InterPro" id="IPR036204">
    <property type="entry name" value="ATP_synth_f6_sf_mt"/>
</dbReference>
<evidence type="ECO:0000256" key="2">
    <source>
        <dbReference type="ARBA" id="ARBA00022448"/>
    </source>
</evidence>
<protein>
    <recommendedName>
        <fullName evidence="9">ATP synthase-coupling factor 6, mitochondrial</fullName>
        <shortName evidence="9">ATPase subunit F6</shortName>
    </recommendedName>
</protein>
<dbReference type="GO" id="GO:0015078">
    <property type="term" value="F:proton transmembrane transporter activity"/>
    <property type="evidence" value="ECO:0007669"/>
    <property type="project" value="InterPro"/>
</dbReference>
<dbReference type="Gene3D" id="1.10.246.110">
    <property type="entry name" value="Mitochondrial ATP synthase-coupling factor 6"/>
    <property type="match status" value="1"/>
</dbReference>
<evidence type="ECO:0000256" key="8">
    <source>
        <dbReference type="ARBA" id="ARBA00023136"/>
    </source>
</evidence>
<dbReference type="FunFam" id="1.10.246.110:FF:000001">
    <property type="entry name" value="ATP synthase-coupling factor 6, mitochondrial"/>
    <property type="match status" value="1"/>
</dbReference>
<keyword evidence="3" id="KW-0138">CF(0)</keyword>
<organism evidence="10 11">
    <name type="scientific">Psylliodes chrysocephalus</name>
    <dbReference type="NCBI Taxonomy" id="3402493"/>
    <lineage>
        <taxon>Eukaryota</taxon>
        <taxon>Metazoa</taxon>
        <taxon>Ecdysozoa</taxon>
        <taxon>Arthropoda</taxon>
        <taxon>Hexapoda</taxon>
        <taxon>Insecta</taxon>
        <taxon>Pterygota</taxon>
        <taxon>Neoptera</taxon>
        <taxon>Endopterygota</taxon>
        <taxon>Coleoptera</taxon>
        <taxon>Polyphaga</taxon>
        <taxon>Cucujiformia</taxon>
        <taxon>Chrysomeloidea</taxon>
        <taxon>Chrysomelidae</taxon>
        <taxon>Galerucinae</taxon>
        <taxon>Alticini</taxon>
        <taxon>Psylliodes</taxon>
    </lineage>
</organism>
<dbReference type="AlphaFoldDB" id="A0A9P0G6J9"/>
<dbReference type="SUPFAM" id="SSF111357">
    <property type="entry name" value="Mitochondrial ATP synthase coupling factor 6"/>
    <property type="match status" value="1"/>
</dbReference>
<evidence type="ECO:0000256" key="4">
    <source>
        <dbReference type="ARBA" id="ARBA00022781"/>
    </source>
</evidence>
<evidence type="ECO:0000256" key="9">
    <source>
        <dbReference type="PIRNR" id="PIRNR002455"/>
    </source>
</evidence>
<reference evidence="10" key="1">
    <citation type="submission" date="2022-01" db="EMBL/GenBank/DDBJ databases">
        <authorList>
            <person name="King R."/>
        </authorList>
    </citation>
    <scope>NUCLEOTIDE SEQUENCE</scope>
</reference>
<comment type="subcellular location">
    <subcellularLocation>
        <location evidence="9">Mitochondrion</location>
    </subcellularLocation>
    <subcellularLocation>
        <location evidence="9">Mitochondrion inner membrane</location>
    </subcellularLocation>
</comment>
<dbReference type="PIRSF" id="PIRSF002455">
    <property type="entry name" value="ATP_synthase_coupling_factor_6"/>
    <property type="match status" value="1"/>
</dbReference>
<comment type="function">
    <text evidence="9">Mitochondrial membrane ATP synthase (F(1)F(0) ATP synthase or Complex V) produces ATP from ADP in the presence of a proton gradient across the membrane which is generated by electron transport complexes of the respiratory chain.</text>
</comment>
<dbReference type="EMBL" id="OV651813">
    <property type="protein sequence ID" value="CAH1099846.1"/>
    <property type="molecule type" value="Genomic_DNA"/>
</dbReference>
<dbReference type="OrthoDB" id="6780401at2759"/>
<keyword evidence="4 9" id="KW-0375">Hydrogen ion transport</keyword>
<gene>
    <name evidence="10" type="ORF">PSYICH_LOCUS1437</name>
</gene>
<sequence>MLSSQFLNTIKGSVKTGICSRNIGILAPCLQKATDPIQQLFVDKIREYRQKSNSGKSLVDPTPDLEKELTTELEKVAKQYGGGKGVDMTKFPSFKFEDPQIDSINLEK</sequence>
<proteinExistence type="inferred from homology"/>
<dbReference type="Proteomes" id="UP001153636">
    <property type="component" value="Chromosome 1"/>
</dbReference>
<evidence type="ECO:0000256" key="6">
    <source>
        <dbReference type="ARBA" id="ARBA00023065"/>
    </source>
</evidence>
<evidence type="ECO:0000256" key="1">
    <source>
        <dbReference type="ARBA" id="ARBA00007346"/>
    </source>
</evidence>
<comment type="similarity">
    <text evidence="1 9">Belongs to the eukaryotic ATPase subunit F6 family.</text>
</comment>
<dbReference type="InterPro" id="IPR008387">
    <property type="entry name" value="ATP_synth_f6_mt"/>
</dbReference>
<keyword evidence="5 9" id="KW-0999">Mitochondrion inner membrane</keyword>
<evidence type="ECO:0000256" key="3">
    <source>
        <dbReference type="ARBA" id="ARBA00022547"/>
    </source>
</evidence>
<keyword evidence="11" id="KW-1185">Reference proteome</keyword>
<keyword evidence="8 9" id="KW-0472">Membrane</keyword>
<evidence type="ECO:0000256" key="7">
    <source>
        <dbReference type="ARBA" id="ARBA00023128"/>
    </source>
</evidence>
<dbReference type="Pfam" id="PF05511">
    <property type="entry name" value="ATP-synt_F6"/>
    <property type="match status" value="1"/>
</dbReference>
<dbReference type="PANTHER" id="PTHR12441">
    <property type="entry name" value="ATP SYNTHASE COUPLING FACTOR 6, MITOCHONDRIAL"/>
    <property type="match status" value="1"/>
</dbReference>
<keyword evidence="7 9" id="KW-0496">Mitochondrion</keyword>
<evidence type="ECO:0000313" key="10">
    <source>
        <dbReference type="EMBL" id="CAH1099846.1"/>
    </source>
</evidence>
<keyword evidence="2 9" id="KW-0813">Transport</keyword>
<evidence type="ECO:0000256" key="5">
    <source>
        <dbReference type="ARBA" id="ARBA00022792"/>
    </source>
</evidence>